<reference evidence="2" key="1">
    <citation type="submission" date="2018-05" db="EMBL/GenBank/DDBJ databases">
        <authorList>
            <person name="Lanie J.A."/>
            <person name="Ng W.-L."/>
            <person name="Kazmierczak K.M."/>
            <person name="Andrzejewski T.M."/>
            <person name="Davidsen T.M."/>
            <person name="Wayne K.J."/>
            <person name="Tettelin H."/>
            <person name="Glass J.I."/>
            <person name="Rusch D."/>
            <person name="Podicherti R."/>
            <person name="Tsui H.-C.T."/>
            <person name="Winkler M.E."/>
        </authorList>
    </citation>
    <scope>NUCLEOTIDE SEQUENCE</scope>
</reference>
<evidence type="ECO:0000313" key="2">
    <source>
        <dbReference type="EMBL" id="SVB86124.1"/>
    </source>
</evidence>
<keyword evidence="1" id="KW-0472">Membrane</keyword>
<dbReference type="AlphaFoldDB" id="A0A382HFK8"/>
<dbReference type="EMBL" id="UINC01061010">
    <property type="protein sequence ID" value="SVB86124.1"/>
    <property type="molecule type" value="Genomic_DNA"/>
</dbReference>
<accession>A0A382HFK8</accession>
<feature type="transmembrane region" description="Helical" evidence="1">
    <location>
        <begin position="50"/>
        <end position="68"/>
    </location>
</feature>
<organism evidence="2">
    <name type="scientific">marine metagenome</name>
    <dbReference type="NCBI Taxonomy" id="408172"/>
    <lineage>
        <taxon>unclassified sequences</taxon>
        <taxon>metagenomes</taxon>
        <taxon>ecological metagenomes</taxon>
    </lineage>
</organism>
<keyword evidence="1" id="KW-0812">Transmembrane</keyword>
<feature type="transmembrane region" description="Helical" evidence="1">
    <location>
        <begin position="7"/>
        <end position="30"/>
    </location>
</feature>
<evidence type="ECO:0000256" key="1">
    <source>
        <dbReference type="SAM" id="Phobius"/>
    </source>
</evidence>
<protein>
    <recommendedName>
        <fullName evidence="3">DUF1761 domain-containing protein</fullName>
    </recommendedName>
</protein>
<sequence length="138" mass="15168">MNIKKIGLTGLIGFVAMAVVGGLSSGLYHAKHMTELSQKFPGIVQWPFDMVPPLVGMLVYIFVMAIIYDKMGVVGYEQGAITGAWFGAAKWFFFNSQMMGIMPNVWGDVNYIIIDTAISAIMYAIQGAAMGWALDRFK</sequence>
<proteinExistence type="predicted"/>
<evidence type="ECO:0008006" key="3">
    <source>
        <dbReference type="Google" id="ProtNLM"/>
    </source>
</evidence>
<name>A0A382HFK8_9ZZZZ</name>
<feature type="transmembrane region" description="Helical" evidence="1">
    <location>
        <begin position="80"/>
        <end position="99"/>
    </location>
</feature>
<feature type="transmembrane region" description="Helical" evidence="1">
    <location>
        <begin position="111"/>
        <end position="134"/>
    </location>
</feature>
<keyword evidence="1" id="KW-1133">Transmembrane helix</keyword>
<gene>
    <name evidence="2" type="ORF">METZ01_LOCUS238978</name>
</gene>